<protein>
    <submittedName>
        <fullName evidence="2">N-acetyltransferase</fullName>
    </submittedName>
</protein>
<dbReference type="Pfam" id="PF13302">
    <property type="entry name" value="Acetyltransf_3"/>
    <property type="match status" value="1"/>
</dbReference>
<dbReference type="SUPFAM" id="SSF55729">
    <property type="entry name" value="Acyl-CoA N-acyltransferases (Nat)"/>
    <property type="match status" value="1"/>
</dbReference>
<proteinExistence type="predicted"/>
<organism evidence="2">
    <name type="scientific">Shewanella algae</name>
    <dbReference type="NCBI Taxonomy" id="38313"/>
    <lineage>
        <taxon>Bacteria</taxon>
        <taxon>Pseudomonadati</taxon>
        <taxon>Pseudomonadota</taxon>
        <taxon>Gammaproteobacteria</taxon>
        <taxon>Alteromonadales</taxon>
        <taxon>Shewanellaceae</taxon>
        <taxon>Shewanella</taxon>
    </lineage>
</organism>
<dbReference type="AlphaFoldDB" id="A0A7T8EDA6"/>
<dbReference type="EMBL" id="CP032664">
    <property type="protein sequence ID" value="QQO84226.1"/>
    <property type="molecule type" value="Genomic_DNA"/>
</dbReference>
<dbReference type="GO" id="GO:0016747">
    <property type="term" value="F:acyltransferase activity, transferring groups other than amino-acyl groups"/>
    <property type="evidence" value="ECO:0007669"/>
    <property type="project" value="InterPro"/>
</dbReference>
<dbReference type="RefSeq" id="WP_107110631.1">
    <property type="nucleotide sequence ID" value="NZ_CP032664.1"/>
</dbReference>
<dbReference type="InterPro" id="IPR000182">
    <property type="entry name" value="GNAT_dom"/>
</dbReference>
<sequence>MGLEACLTGEHVILEPLSQDHLPALSLAVADGELWRLWFTSVPHPDEMKEYIQQALDSEQRGEALAFAVRSRSSGAIVGCTRICNWDQANRRLEIGYTWYAKSVQRSAINTETKLLLLEYAFETLDVMAVEFRTHFHNQASREAITRLGAKQDGILRNHRLLKDGSVRDTVVYSIIDSEWPEVKQGLKDRLAFYSESVPCRTRTVSERHLGQ</sequence>
<name>A0A7T8EDA6_9GAMM</name>
<dbReference type="InterPro" id="IPR016181">
    <property type="entry name" value="Acyl_CoA_acyltransferase"/>
</dbReference>
<feature type="domain" description="N-acetyltransferase" evidence="1">
    <location>
        <begin position="12"/>
        <end position="151"/>
    </location>
</feature>
<dbReference type="Gene3D" id="3.40.630.30">
    <property type="match status" value="1"/>
</dbReference>
<evidence type="ECO:0000313" key="2">
    <source>
        <dbReference type="EMBL" id="QQO84226.1"/>
    </source>
</evidence>
<accession>A0A7T8EDA6</accession>
<keyword evidence="2" id="KW-0808">Transferase</keyword>
<evidence type="ECO:0000259" key="1">
    <source>
        <dbReference type="Pfam" id="PF13302"/>
    </source>
</evidence>
<dbReference type="PANTHER" id="PTHR43610:SF1">
    <property type="entry name" value="N-ACETYLTRANSFERASE DOMAIN-CONTAINING PROTEIN"/>
    <property type="match status" value="1"/>
</dbReference>
<gene>
    <name evidence="2" type="ORF">D7032_13785</name>
</gene>
<dbReference type="PANTHER" id="PTHR43610">
    <property type="entry name" value="BLL6696 PROTEIN"/>
    <property type="match status" value="1"/>
</dbReference>
<reference evidence="2" key="1">
    <citation type="submission" date="2018-09" db="EMBL/GenBank/DDBJ databases">
        <title>Genome sequencing and analysis.</title>
        <authorList>
            <person name="Huang Y.-T."/>
        </authorList>
    </citation>
    <scope>NUCLEOTIDE SEQUENCE</scope>
    <source>
        <strain evidence="2">HIDE</strain>
    </source>
</reference>